<reference evidence="3 4" key="1">
    <citation type="submission" date="2019-12" db="EMBL/GenBank/DDBJ databases">
        <title>Genomic-based taxomic classification of the family Erythrobacteraceae.</title>
        <authorList>
            <person name="Xu L."/>
        </authorList>
    </citation>
    <scope>NUCLEOTIDE SEQUENCE [LARGE SCALE GENOMIC DNA]</scope>
    <source>
        <strain evidence="3 4">MCCC 1A09962</strain>
    </source>
</reference>
<feature type="region of interest" description="Disordered" evidence="1">
    <location>
        <begin position="976"/>
        <end position="1016"/>
    </location>
</feature>
<evidence type="ECO:0000313" key="3">
    <source>
        <dbReference type="EMBL" id="MXO86621.1"/>
    </source>
</evidence>
<dbReference type="NCBIfam" id="NF041492">
    <property type="entry name" value="MobF"/>
    <property type="match status" value="1"/>
</dbReference>
<evidence type="ECO:0000313" key="4">
    <source>
        <dbReference type="Proteomes" id="UP000433104"/>
    </source>
</evidence>
<feature type="compositionally biased region" description="Basic and acidic residues" evidence="1">
    <location>
        <begin position="945"/>
        <end position="955"/>
    </location>
</feature>
<dbReference type="Proteomes" id="UP000433104">
    <property type="component" value="Unassembled WGS sequence"/>
</dbReference>
<dbReference type="Pfam" id="PF13604">
    <property type="entry name" value="AAA_30"/>
    <property type="match status" value="1"/>
</dbReference>
<name>A0A844ZDK7_9SPHN</name>
<gene>
    <name evidence="3" type="ORF">GRI38_11355</name>
</gene>
<evidence type="ECO:0000256" key="1">
    <source>
        <dbReference type="SAM" id="MobiDB-lite"/>
    </source>
</evidence>
<feature type="compositionally biased region" description="Basic and acidic residues" evidence="1">
    <location>
        <begin position="976"/>
        <end position="986"/>
    </location>
</feature>
<dbReference type="RefSeq" id="WP_160683905.1">
    <property type="nucleotide sequence ID" value="NZ_WTYW01000003.1"/>
</dbReference>
<dbReference type="SUPFAM" id="SSF52540">
    <property type="entry name" value="P-loop containing nucleoside triphosphate hydrolases"/>
    <property type="match status" value="3"/>
</dbReference>
<accession>A0A844ZDK7</accession>
<dbReference type="SUPFAM" id="SSF55464">
    <property type="entry name" value="Origin of replication-binding domain, RBD-like"/>
    <property type="match status" value="1"/>
</dbReference>
<sequence length="1016" mass="110171">MIHVNAVTSGAGTVEYLTQDNYYTSDQALDSSEWLGKGAAALGLSGSVDKDMFAAVIEGKLPDGSEIQGKDGVRRFGDELHFSVSKSVSLLALVGGDKRLIEAFTESAKVALKWAEKNVVEARVWDKELGTAVPERTGNLLVASFLHDVNRNLEPHLHIHAVGINATQTADGKWRAVHNPEFYRAQHAMSAVHNSEMRARVEALGYETVPAREAVDGAFEIRGVSREVIEAFSTRRAEVVAEAAKDGRSSARELELAALATRKGKEMDPDIAGQKERWQETAKRVGFDHKPLIDKALARSSAEQTVWTRLVAGIRGIGAKGMAIASAIGLTPKDKDPLVPERLGRLEPKAFAAAQAVASAARELGEREAAFSRNDLIRHSLERQGPFTVEAIEARIEQLQQRGLLIGSGPADRDRMLTTQQAVAMENKVVALALAGKDSVEPIAERDGVVARLQEQARAIGLRRLNQGQEKAGADILTSRDRIHLVQGGAGVGKSAALAPVAAIAREEGRNVVALSHVGRIAREFGEKTAAPASTVDGFLARYARVLGGSASAERVAEAREELSGALVMVDEASQIGTDRLARLIDLANQMHVGRLVLAGDIKQLPAIEAGKPFAQLQGQDLGRSDIAENLRAQTPQMQALNRALGDGDIDQAFKELKAATTEVAPGEIPKTAANIWVDLPKDQRDSTVLLAAGRAMRSAGNAEAQKALAARGELGANSIRLDVLDRVTITREGARQLKGYHEGRVVAFQTNLPSQKFQRGERGEVVDVSDGKVELHMGDGELRTLDPSRLPANLKHDAVTIFERKSIGLHEQDRIRWTAKDGERGLLNGDIAHVERIDGGKVTIKAGDGKLHELPQGDSMLERLDLAYAINVHVAQGMTAKDGIIMMSERERALNSTASFLVAVTRIAEHATLVTDNPDRVQRQVETRTGEKTSAMDVSQAKTKSPDHYPGFKEDLQKLSDKLGPEYAMAVLQNRERDITLEKPASRSGISRSQDELARDRERDLERARDLERGR</sequence>
<dbReference type="Pfam" id="PF08751">
    <property type="entry name" value="TrwC"/>
    <property type="match status" value="1"/>
</dbReference>
<feature type="region of interest" description="Disordered" evidence="1">
    <location>
        <begin position="927"/>
        <end position="955"/>
    </location>
</feature>
<dbReference type="InterPro" id="IPR027417">
    <property type="entry name" value="P-loop_NTPase"/>
</dbReference>
<dbReference type="InterPro" id="IPR014059">
    <property type="entry name" value="TraI/TrwC_relax"/>
</dbReference>
<dbReference type="AlphaFoldDB" id="A0A844ZDK7"/>
<dbReference type="NCBIfam" id="TIGR02686">
    <property type="entry name" value="relax_trwC"/>
    <property type="match status" value="1"/>
</dbReference>
<dbReference type="Gene3D" id="2.30.30.940">
    <property type="match status" value="1"/>
</dbReference>
<dbReference type="EMBL" id="WTYW01000003">
    <property type="protein sequence ID" value="MXO86621.1"/>
    <property type="molecule type" value="Genomic_DNA"/>
</dbReference>
<feature type="domain" description="TrwC relaxase" evidence="2">
    <location>
        <begin position="14"/>
        <end position="284"/>
    </location>
</feature>
<organism evidence="3 4">
    <name type="scientific">Parapontixanthobacter aurantiacus</name>
    <dbReference type="NCBI Taxonomy" id="1463599"/>
    <lineage>
        <taxon>Bacteria</taxon>
        <taxon>Pseudomonadati</taxon>
        <taxon>Pseudomonadota</taxon>
        <taxon>Alphaproteobacteria</taxon>
        <taxon>Sphingomonadales</taxon>
        <taxon>Erythrobacteraceae</taxon>
        <taxon>Parapontixanthobacter</taxon>
    </lineage>
</organism>
<keyword evidence="4" id="KW-1185">Reference proteome</keyword>
<dbReference type="InterPro" id="IPR014862">
    <property type="entry name" value="TrwC"/>
</dbReference>
<evidence type="ECO:0000259" key="2">
    <source>
        <dbReference type="Pfam" id="PF08751"/>
    </source>
</evidence>
<dbReference type="OrthoDB" id="98563at2"/>
<protein>
    <submittedName>
        <fullName evidence="3">Relaxase domain-containing protein</fullName>
    </submittedName>
</protein>
<feature type="compositionally biased region" description="Basic and acidic residues" evidence="1">
    <location>
        <begin position="994"/>
        <end position="1016"/>
    </location>
</feature>
<proteinExistence type="predicted"/>
<comment type="caution">
    <text evidence="3">The sequence shown here is derived from an EMBL/GenBank/DDBJ whole genome shotgun (WGS) entry which is preliminary data.</text>
</comment>
<dbReference type="Gene3D" id="3.40.50.300">
    <property type="entry name" value="P-loop containing nucleotide triphosphate hydrolases"/>
    <property type="match status" value="2"/>
</dbReference>